<dbReference type="Pfam" id="PF05577">
    <property type="entry name" value="Peptidase_S28"/>
    <property type="match status" value="1"/>
</dbReference>
<evidence type="ECO:0000256" key="5">
    <source>
        <dbReference type="ARBA" id="ARBA00023180"/>
    </source>
</evidence>
<dbReference type="FunFam" id="3.40.50.1820:FF:000165">
    <property type="entry name" value="Serine peptidase, putative"/>
    <property type="match status" value="1"/>
</dbReference>
<dbReference type="GO" id="GO:0070008">
    <property type="term" value="F:serine-type exopeptidase activity"/>
    <property type="evidence" value="ECO:0007669"/>
    <property type="project" value="InterPro"/>
</dbReference>
<dbReference type="PANTHER" id="PTHR11010:SF23">
    <property type="entry name" value="SERINE PEPTIDASE"/>
    <property type="match status" value="1"/>
</dbReference>
<dbReference type="OrthoDB" id="1735038at2759"/>
<evidence type="ECO:0000256" key="4">
    <source>
        <dbReference type="ARBA" id="ARBA00022801"/>
    </source>
</evidence>
<evidence type="ECO:0000256" key="2">
    <source>
        <dbReference type="ARBA" id="ARBA00022670"/>
    </source>
</evidence>
<dbReference type="AlphaFoldDB" id="A0A6A6RJK8"/>
<keyword evidence="2" id="KW-0645">Protease</keyword>
<comment type="similarity">
    <text evidence="1">Belongs to the peptidase S28 family.</text>
</comment>
<dbReference type="EMBL" id="MU006817">
    <property type="protein sequence ID" value="KAF2634631.1"/>
    <property type="molecule type" value="Genomic_DNA"/>
</dbReference>
<dbReference type="Proteomes" id="UP000799753">
    <property type="component" value="Unassembled WGS sequence"/>
</dbReference>
<dbReference type="InterPro" id="IPR029058">
    <property type="entry name" value="AB_hydrolase_fold"/>
</dbReference>
<gene>
    <name evidence="6" type="ORF">P280DRAFT_494206</name>
</gene>
<keyword evidence="7" id="KW-1185">Reference proteome</keyword>
<proteinExistence type="inferred from homology"/>
<accession>A0A6A6RJK8</accession>
<evidence type="ECO:0000256" key="1">
    <source>
        <dbReference type="ARBA" id="ARBA00011079"/>
    </source>
</evidence>
<protein>
    <recommendedName>
        <fullName evidence="8">Serine peptidase</fullName>
    </recommendedName>
</protein>
<dbReference type="InterPro" id="IPR008758">
    <property type="entry name" value="Peptidase_S28"/>
</dbReference>
<dbReference type="PANTHER" id="PTHR11010">
    <property type="entry name" value="PROTEASE S28 PRO-X CARBOXYPEPTIDASE-RELATED"/>
    <property type="match status" value="1"/>
</dbReference>
<keyword evidence="5" id="KW-0325">Glycoprotein</keyword>
<keyword evidence="3" id="KW-0732">Signal</keyword>
<evidence type="ECO:0000313" key="6">
    <source>
        <dbReference type="EMBL" id="KAF2634631.1"/>
    </source>
</evidence>
<dbReference type="Gene3D" id="3.40.50.1820">
    <property type="entry name" value="alpha/beta hydrolase"/>
    <property type="match status" value="2"/>
</dbReference>
<dbReference type="GO" id="GO:0006508">
    <property type="term" value="P:proteolysis"/>
    <property type="evidence" value="ECO:0007669"/>
    <property type="project" value="UniProtKB-KW"/>
</dbReference>
<keyword evidence="4" id="KW-0378">Hydrolase</keyword>
<dbReference type="GO" id="GO:0008239">
    <property type="term" value="F:dipeptidyl-peptidase activity"/>
    <property type="evidence" value="ECO:0007669"/>
    <property type="project" value="TreeGrafter"/>
</dbReference>
<sequence length="520" mass="58172">MHVGPIEDTQLLGQLNSTNGWGTFDQLLDHSDPHKGTFKQRFWYGSKYWKGSGSPIILVNPGEQAADNFNVTYTTSARLTGLMAQKVGGAVVVLEHRYWGGSSPFENLTVENLEYLTLDNSIKDLTYFAKNFDAPFDKNGTTHPKKTPWVFSGGSYSGALAGWTAVKDPGVFWAYHGTSGVVEAVSDFWTYFEPVREATPANCTADQVAVINYIDGVLLNGTAAEKKSLKDKFKLGDLEDSDFGGAIENGPWTWQSTQFYSESTVGYNAYYRFCDYVENVPPNSTNKVPGPEGVGVEKALAGYAKWFTEVSLPGYCEGYGYDEFNGTYNTGCFKWLNKDNIFYKDLTVASPVNRQWMWMLCNEPFEWWQNGAPKDTPSFVSRFVNNEYYHKQCSYMFGSGYGLLEGKTVETLNEWTEGWFPTNTTRLMFANGQYDPWLPATVSAKQRPGGPLESTPQLPIRVIPGGTHCSDYYGQNWGVNAGVKAIADAEVEQMAEWVQEFYDQGTYKPVHGRRSVRTGL</sequence>
<dbReference type="SUPFAM" id="SSF53474">
    <property type="entry name" value="alpha/beta-Hydrolases"/>
    <property type="match status" value="1"/>
</dbReference>
<evidence type="ECO:0000256" key="3">
    <source>
        <dbReference type="ARBA" id="ARBA00022729"/>
    </source>
</evidence>
<evidence type="ECO:0008006" key="8">
    <source>
        <dbReference type="Google" id="ProtNLM"/>
    </source>
</evidence>
<reference evidence="6" key="1">
    <citation type="journal article" date="2020" name="Stud. Mycol.">
        <title>101 Dothideomycetes genomes: a test case for predicting lifestyles and emergence of pathogens.</title>
        <authorList>
            <person name="Haridas S."/>
            <person name="Albert R."/>
            <person name="Binder M."/>
            <person name="Bloem J."/>
            <person name="Labutti K."/>
            <person name="Salamov A."/>
            <person name="Andreopoulos B."/>
            <person name="Baker S."/>
            <person name="Barry K."/>
            <person name="Bills G."/>
            <person name="Bluhm B."/>
            <person name="Cannon C."/>
            <person name="Castanera R."/>
            <person name="Culley D."/>
            <person name="Daum C."/>
            <person name="Ezra D."/>
            <person name="Gonzalez J."/>
            <person name="Henrissat B."/>
            <person name="Kuo A."/>
            <person name="Liang C."/>
            <person name="Lipzen A."/>
            <person name="Lutzoni F."/>
            <person name="Magnuson J."/>
            <person name="Mondo S."/>
            <person name="Nolan M."/>
            <person name="Ohm R."/>
            <person name="Pangilinan J."/>
            <person name="Park H.-J."/>
            <person name="Ramirez L."/>
            <person name="Alfaro M."/>
            <person name="Sun H."/>
            <person name="Tritt A."/>
            <person name="Yoshinaga Y."/>
            <person name="Zwiers L.-H."/>
            <person name="Turgeon B."/>
            <person name="Goodwin S."/>
            <person name="Spatafora J."/>
            <person name="Crous P."/>
            <person name="Grigoriev I."/>
        </authorList>
    </citation>
    <scope>NUCLEOTIDE SEQUENCE</scope>
    <source>
        <strain evidence="6">CBS 473.64</strain>
    </source>
</reference>
<evidence type="ECO:0000313" key="7">
    <source>
        <dbReference type="Proteomes" id="UP000799753"/>
    </source>
</evidence>
<name>A0A6A6RJK8_9PLEO</name>
<organism evidence="6 7">
    <name type="scientific">Massarina eburnea CBS 473.64</name>
    <dbReference type="NCBI Taxonomy" id="1395130"/>
    <lineage>
        <taxon>Eukaryota</taxon>
        <taxon>Fungi</taxon>
        <taxon>Dikarya</taxon>
        <taxon>Ascomycota</taxon>
        <taxon>Pezizomycotina</taxon>
        <taxon>Dothideomycetes</taxon>
        <taxon>Pleosporomycetidae</taxon>
        <taxon>Pleosporales</taxon>
        <taxon>Massarineae</taxon>
        <taxon>Massarinaceae</taxon>
        <taxon>Massarina</taxon>
    </lineage>
</organism>